<feature type="transmembrane region" description="Helical" evidence="2">
    <location>
        <begin position="426"/>
        <end position="447"/>
    </location>
</feature>
<dbReference type="FunFam" id="1.20.1250.20:FF:000724">
    <property type="entry name" value="Monocarboxylate transporter, putative"/>
    <property type="match status" value="1"/>
</dbReference>
<feature type="transmembrane region" description="Helical" evidence="2">
    <location>
        <begin position="7"/>
        <end position="34"/>
    </location>
</feature>
<reference evidence="4" key="2">
    <citation type="submission" date="2020-05" db="UniProtKB">
        <authorList>
            <consortium name="EnsemblMetazoa"/>
        </authorList>
    </citation>
    <scope>IDENTIFICATION</scope>
    <source>
        <strain evidence="4">wikel</strain>
    </source>
</reference>
<proteinExistence type="predicted"/>
<dbReference type="GO" id="GO:0005886">
    <property type="term" value="C:plasma membrane"/>
    <property type="evidence" value="ECO:0000318"/>
    <property type="project" value="GO_Central"/>
</dbReference>
<keyword evidence="2" id="KW-0472">Membrane</keyword>
<keyword evidence="2" id="KW-1133">Transmembrane helix</keyword>
<evidence type="ECO:0000256" key="1">
    <source>
        <dbReference type="SAM" id="MobiDB-lite"/>
    </source>
</evidence>
<feature type="transmembrane region" description="Helical" evidence="2">
    <location>
        <begin position="82"/>
        <end position="103"/>
    </location>
</feature>
<dbReference type="SUPFAM" id="SSF103473">
    <property type="entry name" value="MFS general substrate transporter"/>
    <property type="match status" value="1"/>
</dbReference>
<dbReference type="PANTHER" id="PTHR11360:SF303">
    <property type="entry name" value="MAJOR FACILITATOR SUPERFAMILY (MFS) PROFILE DOMAIN-CONTAINING PROTEIN"/>
    <property type="match status" value="1"/>
</dbReference>
<dbReference type="InterPro" id="IPR011701">
    <property type="entry name" value="MFS"/>
</dbReference>
<feature type="transmembrane region" description="Helical" evidence="2">
    <location>
        <begin position="391"/>
        <end position="414"/>
    </location>
</feature>
<feature type="region of interest" description="Disordered" evidence="1">
    <location>
        <begin position="228"/>
        <end position="252"/>
    </location>
</feature>
<dbReference type="VEuPathDB" id="VectorBase:ISCW008798"/>
<dbReference type="VEuPathDB" id="VectorBase:ISCP_035701"/>
<dbReference type="Proteomes" id="UP000001555">
    <property type="component" value="Unassembled WGS sequence"/>
</dbReference>
<feature type="transmembrane region" description="Helical" evidence="2">
    <location>
        <begin position="366"/>
        <end position="385"/>
    </location>
</feature>
<feature type="compositionally biased region" description="Basic and acidic residues" evidence="1">
    <location>
        <begin position="143"/>
        <end position="158"/>
    </location>
</feature>
<dbReference type="InParanoid" id="B7Q2G3"/>
<evidence type="ECO:0000313" key="3">
    <source>
        <dbReference type="EMBL" id="EEC13035.1"/>
    </source>
</evidence>
<dbReference type="AlphaFoldDB" id="B7Q2G3"/>
<evidence type="ECO:0000256" key="2">
    <source>
        <dbReference type="SAM" id="Phobius"/>
    </source>
</evidence>
<dbReference type="EMBL" id="DS844067">
    <property type="protein sequence ID" value="EEC13035.1"/>
    <property type="molecule type" value="Genomic_DNA"/>
</dbReference>
<dbReference type="PANTHER" id="PTHR11360">
    <property type="entry name" value="MONOCARBOXYLATE TRANSPORTER"/>
    <property type="match status" value="1"/>
</dbReference>
<dbReference type="Pfam" id="PF07690">
    <property type="entry name" value="MFS_1"/>
    <property type="match status" value="1"/>
</dbReference>
<protein>
    <submittedName>
        <fullName evidence="3 4">Monocarboxylate transporter, putative</fullName>
    </submittedName>
</protein>
<feature type="transmembrane region" description="Helical" evidence="2">
    <location>
        <begin position="46"/>
        <end position="70"/>
    </location>
</feature>
<dbReference type="Gene3D" id="1.20.1250.20">
    <property type="entry name" value="MFS general substrate transporter like domains"/>
    <property type="match status" value="2"/>
</dbReference>
<feature type="transmembrane region" description="Helical" evidence="2">
    <location>
        <begin position="335"/>
        <end position="354"/>
    </location>
</feature>
<feature type="transmembrane region" description="Helical" evidence="2">
    <location>
        <begin position="301"/>
        <end position="323"/>
    </location>
</feature>
<feature type="region of interest" description="Disordered" evidence="1">
    <location>
        <begin position="143"/>
        <end position="179"/>
    </location>
</feature>
<keyword evidence="2" id="KW-0812">Transmembrane</keyword>
<keyword evidence="5" id="KW-1185">Reference proteome</keyword>
<evidence type="ECO:0000313" key="4">
    <source>
        <dbReference type="EnsemblMetazoa" id="ISCW008798-PA"/>
    </source>
</evidence>
<sequence length="504" mass="55107">MDSARSWVVAASCAWIMLFNFVIIRSAAVFYIVILQSFHATREEASWPITISTALFNVAGCSLAFVILCYTVINEHFDRYKAVASGIGNAGITVGGLIFPPLAQFLFDEYGTRSGLLLCGAIMLNGVVGAFFLRALTKKQQERPRGLKRTVSDDKTLDAPDSDASAVPNGSSPGWKSLRNSIKRLPSKFPERQNSILSVRTKSDEMFLQLRDSSLPVDLGNSVSVLQAPPSTPKSNKYVLGRDRRKERTASGQVEVIELRSPRKDANQPPPVVHISSGDVRKTAFGCGICSLLSFMAFPKFYLLGLSLALIYLNMTTYVTVIIDLAMDRNIAKWNAIYLVGLYTSADLLARLVSGIITDKQIVTRSTMMAANFMFWGVSLCLVPLCHSYRIQVLLAITSGWSNGAVFVLASVVCMDVAGADQFSMCYGMACFVAGLPLLARPAIVGYYRDGLGDYQGLFVLQGLLTVSVAFLWLGVSLQEKCKHNARVAIPVAETCQHLSTERL</sequence>
<dbReference type="InterPro" id="IPR036259">
    <property type="entry name" value="MFS_trans_sf"/>
</dbReference>
<feature type="compositionally biased region" description="Basic and acidic residues" evidence="1">
    <location>
        <begin position="240"/>
        <end position="249"/>
    </location>
</feature>
<dbReference type="PaxDb" id="6945-B7Q2G3"/>
<name>B7Q2G3_IXOSC</name>
<dbReference type="InterPro" id="IPR050327">
    <property type="entry name" value="Proton-linked_MCT"/>
</dbReference>
<evidence type="ECO:0000313" key="5">
    <source>
        <dbReference type="Proteomes" id="UP000001555"/>
    </source>
</evidence>
<dbReference type="EMBL" id="ABJB010044934">
    <property type="status" value="NOT_ANNOTATED_CDS"/>
    <property type="molecule type" value="Genomic_DNA"/>
</dbReference>
<feature type="compositionally biased region" description="Polar residues" evidence="1">
    <location>
        <begin position="168"/>
        <end position="179"/>
    </location>
</feature>
<accession>B7Q2G3</accession>
<dbReference type="OrthoDB" id="6509908at2759"/>
<organism>
    <name type="scientific">Ixodes scapularis</name>
    <name type="common">Black-legged tick</name>
    <name type="synonym">Deer tick</name>
    <dbReference type="NCBI Taxonomy" id="6945"/>
    <lineage>
        <taxon>Eukaryota</taxon>
        <taxon>Metazoa</taxon>
        <taxon>Ecdysozoa</taxon>
        <taxon>Arthropoda</taxon>
        <taxon>Chelicerata</taxon>
        <taxon>Arachnida</taxon>
        <taxon>Acari</taxon>
        <taxon>Parasitiformes</taxon>
        <taxon>Ixodida</taxon>
        <taxon>Ixodoidea</taxon>
        <taxon>Ixodidae</taxon>
        <taxon>Ixodinae</taxon>
        <taxon>Ixodes</taxon>
    </lineage>
</organism>
<reference evidence="3 5" key="1">
    <citation type="submission" date="2008-03" db="EMBL/GenBank/DDBJ databases">
        <title>Annotation of Ixodes scapularis.</title>
        <authorList>
            <consortium name="Ixodes scapularis Genome Project Consortium"/>
            <person name="Caler E."/>
            <person name="Hannick L.I."/>
            <person name="Bidwell S."/>
            <person name="Joardar V."/>
            <person name="Thiagarajan M."/>
            <person name="Amedeo P."/>
            <person name="Galinsky K.J."/>
            <person name="Schobel S."/>
            <person name="Inman J."/>
            <person name="Hostetler J."/>
            <person name="Miller J."/>
            <person name="Hammond M."/>
            <person name="Megy K."/>
            <person name="Lawson D."/>
            <person name="Kodira C."/>
            <person name="Sutton G."/>
            <person name="Meyer J."/>
            <person name="Hill C.A."/>
            <person name="Birren B."/>
            <person name="Nene V."/>
            <person name="Collins F."/>
            <person name="Alarcon-Chaidez F."/>
            <person name="Wikel S."/>
            <person name="Strausberg R."/>
        </authorList>
    </citation>
    <scope>NUCLEOTIDE SEQUENCE [LARGE SCALE GENOMIC DNA]</scope>
    <source>
        <strain evidence="5">Wikel</strain>
        <strain evidence="3">Wikel colony</strain>
    </source>
</reference>
<dbReference type="VEuPathDB" id="VectorBase:ISCI008798"/>
<dbReference type="HOGENOM" id="CLU_001265_59_2_1"/>
<gene>
    <name evidence="3" type="ORF">IscW_ISCW008798</name>
</gene>
<feature type="transmembrane region" description="Helical" evidence="2">
    <location>
        <begin position="115"/>
        <end position="136"/>
    </location>
</feature>
<feature type="transmembrane region" description="Helical" evidence="2">
    <location>
        <begin position="459"/>
        <end position="478"/>
    </location>
</feature>
<dbReference type="EnsemblMetazoa" id="ISCW008798-RA">
    <property type="protein sequence ID" value="ISCW008798-PA"/>
    <property type="gene ID" value="ISCW008798"/>
</dbReference>
<dbReference type="GO" id="GO:0008028">
    <property type="term" value="F:monocarboxylic acid transmembrane transporter activity"/>
    <property type="evidence" value="ECO:0000318"/>
    <property type="project" value="GO_Central"/>
</dbReference>